<feature type="transmembrane region" description="Helical" evidence="6">
    <location>
        <begin position="28"/>
        <end position="47"/>
    </location>
</feature>
<dbReference type="RefSeq" id="WP_143161539.1">
    <property type="nucleotide sequence ID" value="NZ_FQVY01000001.1"/>
</dbReference>
<keyword evidence="2" id="KW-1003">Cell membrane</keyword>
<dbReference type="PANTHER" id="PTHR30619:SF1">
    <property type="entry name" value="RECOMBINATION PROTEIN 2"/>
    <property type="match status" value="1"/>
</dbReference>
<sequence length="507" mass="52251">MKRPLGTIGFGWFLSLEAAYFLPLSPLAKGVLAAGSAAVGLLLLLLARRRALPSALLCLAAAAAVAANAWVCAARVEPVRRLAGQLGETVLEVTEAPRQASGATRFVARVGSTTAEGAPDFPFLVEVLVWGTADLQVGDQAVCTARFGLPDRPAGGWDSLTPRGIYLSAELLSEEHLLFLGHRDSPAAALERWRQRLAASVRRQLPSQAGELVAAMSWGERAALSEGVRGDFQTAGVAHLLALSGLHLGLCAAMGAGLVRLLGGSKRGAVLAGVVLALLYGALVGFSPSICRAVVLCCYGAGAFLCRRTVDGPTAMGVCGLVLTLGDPLAVADLRLLLSFGSTCALVLALPRVRRAVGERGPLVTSLCQTGVVLGCTGPLLALSFGELSLLAFAGNLLCLPLAGPTVLGGALCGLLGLLPGPWGQALGYPFAVLAGLCARAMAAAAHLLARWDWLVLPLRGPGVWYGLGAACLWGAICLQLPERVHRLRWLAAGAALCALGGWLLAG</sequence>
<feature type="transmembrane region" description="Helical" evidence="6">
    <location>
        <begin position="240"/>
        <end position="262"/>
    </location>
</feature>
<comment type="subcellular location">
    <subcellularLocation>
        <location evidence="1">Cell membrane</location>
        <topology evidence="1">Multi-pass membrane protein</topology>
    </subcellularLocation>
</comment>
<feature type="transmembrane region" description="Helical" evidence="6">
    <location>
        <begin position="269"/>
        <end position="286"/>
    </location>
</feature>
<feature type="transmembrane region" description="Helical" evidence="6">
    <location>
        <begin position="391"/>
        <end position="419"/>
    </location>
</feature>
<evidence type="ECO:0000313" key="9">
    <source>
        <dbReference type="Proteomes" id="UP000184089"/>
    </source>
</evidence>
<evidence type="ECO:0000256" key="4">
    <source>
        <dbReference type="ARBA" id="ARBA00022989"/>
    </source>
</evidence>
<evidence type="ECO:0000259" key="7">
    <source>
        <dbReference type="Pfam" id="PF03772"/>
    </source>
</evidence>
<dbReference type="PANTHER" id="PTHR30619">
    <property type="entry name" value="DNA INTERNALIZATION/COMPETENCE PROTEIN COMEC/REC2"/>
    <property type="match status" value="1"/>
</dbReference>
<feature type="transmembrane region" description="Helical" evidence="6">
    <location>
        <begin position="363"/>
        <end position="385"/>
    </location>
</feature>
<feature type="transmembrane region" description="Helical" evidence="6">
    <location>
        <begin position="431"/>
        <end position="452"/>
    </location>
</feature>
<keyword evidence="3 6" id="KW-0812">Transmembrane</keyword>
<evidence type="ECO:0000256" key="6">
    <source>
        <dbReference type="SAM" id="Phobius"/>
    </source>
</evidence>
<feature type="transmembrane region" description="Helical" evidence="6">
    <location>
        <begin position="54"/>
        <end position="71"/>
    </location>
</feature>
<gene>
    <name evidence="8" type="ORF">SAMN05444424_0314</name>
</gene>
<evidence type="ECO:0000256" key="1">
    <source>
        <dbReference type="ARBA" id="ARBA00004651"/>
    </source>
</evidence>
<dbReference type="EMBL" id="FQVY01000001">
    <property type="protein sequence ID" value="SHF68140.1"/>
    <property type="molecule type" value="Genomic_DNA"/>
</dbReference>
<dbReference type="Pfam" id="PF03772">
    <property type="entry name" value="Competence"/>
    <property type="match status" value="1"/>
</dbReference>
<proteinExistence type="predicted"/>
<organism evidence="8 9">
    <name type="scientific">Bittarella massiliensis</name>
    <name type="common">ex Durand et al. 2017</name>
    <dbReference type="NCBI Taxonomy" id="1720313"/>
    <lineage>
        <taxon>Bacteria</taxon>
        <taxon>Bacillati</taxon>
        <taxon>Bacillota</taxon>
        <taxon>Clostridia</taxon>
        <taxon>Eubacteriales</taxon>
        <taxon>Oscillospiraceae</taxon>
        <taxon>Bittarella (ex Durand et al. 2017)</taxon>
    </lineage>
</organism>
<feature type="transmembrane region" description="Helical" evidence="6">
    <location>
        <begin position="334"/>
        <end position="351"/>
    </location>
</feature>
<evidence type="ECO:0000256" key="3">
    <source>
        <dbReference type="ARBA" id="ARBA00022692"/>
    </source>
</evidence>
<reference evidence="9" key="1">
    <citation type="submission" date="2016-11" db="EMBL/GenBank/DDBJ databases">
        <authorList>
            <person name="Jaros S."/>
            <person name="Januszkiewicz K."/>
            <person name="Wedrychowicz H."/>
        </authorList>
    </citation>
    <scope>NUCLEOTIDE SEQUENCE [LARGE SCALE GENOMIC DNA]</scope>
    <source>
        <strain evidence="9">DSM 4029</strain>
    </source>
</reference>
<dbReference type="InterPro" id="IPR004477">
    <property type="entry name" value="ComEC_N"/>
</dbReference>
<keyword evidence="5 6" id="KW-0472">Membrane</keyword>
<feature type="domain" description="ComEC/Rec2-related protein" evidence="7">
    <location>
        <begin position="218"/>
        <end position="481"/>
    </location>
</feature>
<comment type="caution">
    <text evidence="8">The sequence shown here is derived from an EMBL/GenBank/DDBJ whole genome shotgun (WGS) entry which is preliminary data.</text>
</comment>
<feature type="transmembrane region" description="Helical" evidence="6">
    <location>
        <begin position="464"/>
        <end position="481"/>
    </location>
</feature>
<dbReference type="InterPro" id="IPR052159">
    <property type="entry name" value="Competence_DNA_uptake"/>
</dbReference>
<evidence type="ECO:0000313" key="8">
    <source>
        <dbReference type="EMBL" id="SHF68140.1"/>
    </source>
</evidence>
<dbReference type="GO" id="GO:0005886">
    <property type="term" value="C:plasma membrane"/>
    <property type="evidence" value="ECO:0007669"/>
    <property type="project" value="UniProtKB-SubCell"/>
</dbReference>
<evidence type="ECO:0000256" key="5">
    <source>
        <dbReference type="ARBA" id="ARBA00023136"/>
    </source>
</evidence>
<feature type="transmembrane region" description="Helical" evidence="6">
    <location>
        <begin position="488"/>
        <end position="506"/>
    </location>
</feature>
<accession>A0AAQ1RUY7</accession>
<keyword evidence="4 6" id="KW-1133">Transmembrane helix</keyword>
<evidence type="ECO:0000256" key="2">
    <source>
        <dbReference type="ARBA" id="ARBA00022475"/>
    </source>
</evidence>
<name>A0AAQ1RUY7_9FIRM</name>
<dbReference type="Proteomes" id="UP000184089">
    <property type="component" value="Unassembled WGS sequence"/>
</dbReference>
<protein>
    <submittedName>
        <fullName evidence="8">ComEC/Rec2-related protein</fullName>
    </submittedName>
</protein>
<dbReference type="AlphaFoldDB" id="A0AAQ1RUY7"/>
<dbReference type="NCBIfam" id="TIGR00360">
    <property type="entry name" value="ComEC_N-term"/>
    <property type="match status" value="1"/>
</dbReference>